<protein>
    <recommendedName>
        <fullName evidence="3">AbrB/MazE/SpoVT family DNA-binding domain-containing protein</fullName>
    </recommendedName>
</protein>
<name>A0ABN1NK32_9PSEU</name>
<accession>A0ABN1NK32</accession>
<reference evidence="1 2" key="1">
    <citation type="journal article" date="2019" name="Int. J. Syst. Evol. Microbiol.">
        <title>The Global Catalogue of Microorganisms (GCM) 10K type strain sequencing project: providing services to taxonomists for standard genome sequencing and annotation.</title>
        <authorList>
            <consortium name="The Broad Institute Genomics Platform"/>
            <consortium name="The Broad Institute Genome Sequencing Center for Infectious Disease"/>
            <person name="Wu L."/>
            <person name="Ma J."/>
        </authorList>
    </citation>
    <scope>NUCLEOTIDE SEQUENCE [LARGE SCALE GENOMIC DNA]</scope>
    <source>
        <strain evidence="1 2">JCM 11117</strain>
    </source>
</reference>
<sequence>MSLPEPPITRTADTVYGMSVLDRGGRIADRAAIEALGWTPGTRLHLDAARTHLTLRATIDGVLVVKDHRYLWLPAAVRHRLDLRPGDRVLLAAQPKRQTLVVCPPAALDELLASPGGDRDE</sequence>
<organism evidence="1 2">
    <name type="scientific">Pseudonocardia zijingensis</name>
    <dbReference type="NCBI Taxonomy" id="153376"/>
    <lineage>
        <taxon>Bacteria</taxon>
        <taxon>Bacillati</taxon>
        <taxon>Actinomycetota</taxon>
        <taxon>Actinomycetes</taxon>
        <taxon>Pseudonocardiales</taxon>
        <taxon>Pseudonocardiaceae</taxon>
        <taxon>Pseudonocardia</taxon>
    </lineage>
</organism>
<evidence type="ECO:0008006" key="3">
    <source>
        <dbReference type="Google" id="ProtNLM"/>
    </source>
</evidence>
<evidence type="ECO:0000313" key="1">
    <source>
        <dbReference type="EMBL" id="GAA0910713.1"/>
    </source>
</evidence>
<comment type="caution">
    <text evidence="1">The sequence shown here is derived from an EMBL/GenBank/DDBJ whole genome shotgun (WGS) entry which is preliminary data.</text>
</comment>
<proteinExistence type="predicted"/>
<keyword evidence="2" id="KW-1185">Reference proteome</keyword>
<evidence type="ECO:0000313" key="2">
    <source>
        <dbReference type="Proteomes" id="UP001499967"/>
    </source>
</evidence>
<dbReference type="Proteomes" id="UP001499967">
    <property type="component" value="Unassembled WGS sequence"/>
</dbReference>
<dbReference type="EMBL" id="BAAAHP010000366">
    <property type="protein sequence ID" value="GAA0910713.1"/>
    <property type="molecule type" value="Genomic_DNA"/>
</dbReference>
<gene>
    <name evidence="1" type="ORF">GCM10009559_81520</name>
</gene>